<evidence type="ECO:0000259" key="9">
    <source>
        <dbReference type="Pfam" id="PF02366"/>
    </source>
</evidence>
<dbReference type="GO" id="GO:0005886">
    <property type="term" value="C:plasma membrane"/>
    <property type="evidence" value="ECO:0007669"/>
    <property type="project" value="UniProtKB-SubCell"/>
</dbReference>
<feature type="transmembrane region" description="Helical" evidence="8">
    <location>
        <begin position="289"/>
        <end position="309"/>
    </location>
</feature>
<evidence type="ECO:0000313" key="10">
    <source>
        <dbReference type="EMBL" id="KKQ91872.1"/>
    </source>
</evidence>
<evidence type="ECO:0000256" key="1">
    <source>
        <dbReference type="ARBA" id="ARBA00004651"/>
    </source>
</evidence>
<evidence type="ECO:0000256" key="8">
    <source>
        <dbReference type="SAM" id="Phobius"/>
    </source>
</evidence>
<feature type="transmembrane region" description="Helical" evidence="8">
    <location>
        <begin position="216"/>
        <end position="234"/>
    </location>
</feature>
<feature type="transmembrane region" description="Helical" evidence="8">
    <location>
        <begin position="394"/>
        <end position="412"/>
    </location>
</feature>
<dbReference type="InterPro" id="IPR003342">
    <property type="entry name" value="ArnT-like_N"/>
</dbReference>
<dbReference type="EMBL" id="LBVU01000004">
    <property type="protein sequence ID" value="KKQ91872.1"/>
    <property type="molecule type" value="Genomic_DNA"/>
</dbReference>
<dbReference type="AlphaFoldDB" id="A0A0G0LLF5"/>
<dbReference type="Pfam" id="PF02366">
    <property type="entry name" value="PMT"/>
    <property type="match status" value="1"/>
</dbReference>
<feature type="transmembrane region" description="Helical" evidence="8">
    <location>
        <begin position="246"/>
        <end position="269"/>
    </location>
</feature>
<dbReference type="PANTHER" id="PTHR33908">
    <property type="entry name" value="MANNOSYLTRANSFERASE YKCB-RELATED"/>
    <property type="match status" value="1"/>
</dbReference>
<dbReference type="GO" id="GO:0006493">
    <property type="term" value="P:protein O-linked glycosylation"/>
    <property type="evidence" value="ECO:0007669"/>
    <property type="project" value="InterPro"/>
</dbReference>
<feature type="transmembrane region" description="Helical" evidence="8">
    <location>
        <begin position="368"/>
        <end position="388"/>
    </location>
</feature>
<feature type="transmembrane region" description="Helical" evidence="8">
    <location>
        <begin position="28"/>
        <end position="44"/>
    </location>
</feature>
<feature type="transmembrane region" description="Helical" evidence="8">
    <location>
        <begin position="316"/>
        <end position="335"/>
    </location>
</feature>
<feature type="transmembrane region" description="Helical" evidence="8">
    <location>
        <begin position="105"/>
        <end position="126"/>
    </location>
</feature>
<keyword evidence="7 8" id="KW-0472">Membrane</keyword>
<dbReference type="GO" id="GO:0016763">
    <property type="term" value="F:pentosyltransferase activity"/>
    <property type="evidence" value="ECO:0007669"/>
    <property type="project" value="TreeGrafter"/>
</dbReference>
<keyword evidence="3" id="KW-0328">Glycosyltransferase</keyword>
<evidence type="ECO:0000256" key="2">
    <source>
        <dbReference type="ARBA" id="ARBA00022475"/>
    </source>
</evidence>
<evidence type="ECO:0000313" key="11">
    <source>
        <dbReference type="Proteomes" id="UP000034774"/>
    </source>
</evidence>
<keyword evidence="2" id="KW-1003">Cell membrane</keyword>
<keyword evidence="6 8" id="KW-1133">Transmembrane helix</keyword>
<evidence type="ECO:0000256" key="3">
    <source>
        <dbReference type="ARBA" id="ARBA00022676"/>
    </source>
</evidence>
<dbReference type="Proteomes" id="UP000034774">
    <property type="component" value="Unassembled WGS sequence"/>
</dbReference>
<dbReference type="STRING" id="1618572.UT17_C0004G0220"/>
<sequence>MIEQSTVNSQQSTVSKIRSWILLNKKEFLILLLILLVGAFMRLYRISDYMTFLSDEGRDVLIVRRFITELHPPLIGPGTSVGNMYLGPLYYYMMAPALLLANFSPVGPAVQIALLGVVTVFFVWFITREWFPVKTTGGIQVSLNVGALVAAGLYAISPTVITFSRSSWNPNIMPFFSLLSIYSIWKVYESRGASRGVGGWLITLGISYAFVLQSHYLGLFLAPTLFVFWLLTLFKIKNDKLVKAIFVRSSFLAFSLFALLMSPLLIFDIRHNWQNYNAIKIFFTSSRDVGLPLLAYLSKIGATTLMVFTNLPMGKNMYLGILAVLVSIIFLVWIYKKHLFTDAYGLLSLWITVGLIGTAYYKGQIYDHYLGFLFPAPFLLLGTFAQKILNNKNLIAKVLLSLTIGFIVFVSFQNDPPFVHPTYQMPRAISVAKVIQEKAGGAKFNLAAISDFDDRSVYLYFLIIWGANVVDTDPSTSEFTQTDQLFVVCEFEESKCDPTHSPSAWITRFGWTKIVDRWEVWGGTLYKLGHVNVE</sequence>
<dbReference type="GO" id="GO:0000030">
    <property type="term" value="F:mannosyltransferase activity"/>
    <property type="evidence" value="ECO:0007669"/>
    <property type="project" value="InterPro"/>
</dbReference>
<accession>A0A0G0LLF5</accession>
<keyword evidence="4" id="KW-0808">Transferase</keyword>
<evidence type="ECO:0000256" key="7">
    <source>
        <dbReference type="ARBA" id="ARBA00023136"/>
    </source>
</evidence>
<comment type="caution">
    <text evidence="10">The sequence shown here is derived from an EMBL/GenBank/DDBJ whole genome shotgun (WGS) entry which is preliminary data.</text>
</comment>
<organism evidence="10 11">
    <name type="scientific">Candidatus Woesebacteria bacterium GW2011_GWB1_39_10</name>
    <dbReference type="NCBI Taxonomy" id="1618572"/>
    <lineage>
        <taxon>Bacteria</taxon>
        <taxon>Candidatus Woeseibacteriota</taxon>
    </lineage>
</organism>
<evidence type="ECO:0000256" key="6">
    <source>
        <dbReference type="ARBA" id="ARBA00022989"/>
    </source>
</evidence>
<feature type="transmembrane region" description="Helical" evidence="8">
    <location>
        <begin position="341"/>
        <end position="361"/>
    </location>
</feature>
<reference evidence="10 11" key="1">
    <citation type="journal article" date="2015" name="Nature">
        <title>rRNA introns, odd ribosomes, and small enigmatic genomes across a large radiation of phyla.</title>
        <authorList>
            <person name="Brown C.T."/>
            <person name="Hug L.A."/>
            <person name="Thomas B.C."/>
            <person name="Sharon I."/>
            <person name="Castelle C.J."/>
            <person name="Singh A."/>
            <person name="Wilkins M.J."/>
            <person name="Williams K.H."/>
            <person name="Banfield J.F."/>
        </authorList>
    </citation>
    <scope>NUCLEOTIDE SEQUENCE [LARGE SCALE GENOMIC DNA]</scope>
</reference>
<proteinExistence type="predicted"/>
<protein>
    <recommendedName>
        <fullName evidence="9">ArnT-like N-terminal domain-containing protein</fullName>
    </recommendedName>
</protein>
<name>A0A0G0LLF5_9BACT</name>
<evidence type="ECO:0000256" key="4">
    <source>
        <dbReference type="ARBA" id="ARBA00022679"/>
    </source>
</evidence>
<dbReference type="PANTHER" id="PTHR33908:SF11">
    <property type="entry name" value="MEMBRANE PROTEIN"/>
    <property type="match status" value="1"/>
</dbReference>
<feature type="domain" description="ArnT-like N-terminal" evidence="9">
    <location>
        <begin position="136"/>
        <end position="266"/>
    </location>
</feature>
<feature type="transmembrane region" description="Helical" evidence="8">
    <location>
        <begin position="138"/>
        <end position="156"/>
    </location>
</feature>
<comment type="subcellular location">
    <subcellularLocation>
        <location evidence="1">Cell membrane</location>
        <topology evidence="1">Multi-pass membrane protein</topology>
    </subcellularLocation>
</comment>
<dbReference type="GO" id="GO:0009103">
    <property type="term" value="P:lipopolysaccharide biosynthetic process"/>
    <property type="evidence" value="ECO:0007669"/>
    <property type="project" value="UniProtKB-ARBA"/>
</dbReference>
<gene>
    <name evidence="10" type="ORF">UT17_C0004G0220</name>
</gene>
<evidence type="ECO:0000256" key="5">
    <source>
        <dbReference type="ARBA" id="ARBA00022692"/>
    </source>
</evidence>
<dbReference type="InterPro" id="IPR050297">
    <property type="entry name" value="LipidA_mod_glycosyltrf_83"/>
</dbReference>
<keyword evidence="5 8" id="KW-0812">Transmembrane</keyword>